<accession>A0A388LFI1</accession>
<feature type="compositionally biased region" description="Low complexity" evidence="1">
    <location>
        <begin position="167"/>
        <end position="189"/>
    </location>
</feature>
<evidence type="ECO:0000256" key="1">
    <source>
        <dbReference type="SAM" id="MobiDB-lite"/>
    </source>
</evidence>
<dbReference type="OrthoDB" id="2014278at2759"/>
<dbReference type="InterPro" id="IPR007750">
    <property type="entry name" value="DUF674"/>
</dbReference>
<dbReference type="PANTHER" id="PTHR33103:SF19">
    <property type="entry name" value="OS09G0544700 PROTEIN"/>
    <property type="match status" value="1"/>
</dbReference>
<sequence length="289" mass="31721">MMVKLLGSVSTGRVAYVEAEKDFVDVLLTLLALPVAFVAPKTDLMEPPLPALRNHKLLIDYVGSQEQSQRDRTGGIDQVAFVAPKTNLMEPPLPALRNHELLIDYVGSQGQSQTDRNGTDAAREMHALTSRHEVPLSIRRTRVLEKVVDVPRTSTTLRASFPSRRLSPSTSMISRRTSTTLRGLSRSTSMISPQQSFTCPEHAGSSKALGLEVEVEPTVTGTSGFVKEGFTFMITDDLQIFRLSTIRSIQLLNEMKITNMGDLSGVQVNVGKEEVTYFTLALVTPSSSM</sequence>
<keyword evidence="3" id="KW-1185">Reference proteome</keyword>
<evidence type="ECO:0000313" key="2">
    <source>
        <dbReference type="EMBL" id="GBG81080.1"/>
    </source>
</evidence>
<feature type="region of interest" description="Disordered" evidence="1">
    <location>
        <begin position="162"/>
        <end position="197"/>
    </location>
</feature>
<dbReference type="EMBL" id="BFEA01000364">
    <property type="protein sequence ID" value="GBG81080.1"/>
    <property type="molecule type" value="Genomic_DNA"/>
</dbReference>
<name>A0A388LFI1_CHABU</name>
<protein>
    <submittedName>
        <fullName evidence="2">Uncharacterized protein</fullName>
    </submittedName>
</protein>
<dbReference type="AlphaFoldDB" id="A0A388LFI1"/>
<proteinExistence type="predicted"/>
<dbReference type="Gramene" id="GBG81080">
    <property type="protein sequence ID" value="GBG81080"/>
    <property type="gene ID" value="CBR_g31638"/>
</dbReference>
<organism evidence="2 3">
    <name type="scientific">Chara braunii</name>
    <name type="common">Braun's stonewort</name>
    <dbReference type="NCBI Taxonomy" id="69332"/>
    <lineage>
        <taxon>Eukaryota</taxon>
        <taxon>Viridiplantae</taxon>
        <taxon>Streptophyta</taxon>
        <taxon>Charophyceae</taxon>
        <taxon>Charales</taxon>
        <taxon>Characeae</taxon>
        <taxon>Chara</taxon>
    </lineage>
</organism>
<gene>
    <name evidence="2" type="ORF">CBR_g31638</name>
</gene>
<dbReference type="Pfam" id="PF05056">
    <property type="entry name" value="DUF674"/>
    <property type="match status" value="1"/>
</dbReference>
<evidence type="ECO:0000313" key="3">
    <source>
        <dbReference type="Proteomes" id="UP000265515"/>
    </source>
</evidence>
<dbReference type="PANTHER" id="PTHR33103">
    <property type="entry name" value="OS01G0153900 PROTEIN"/>
    <property type="match status" value="1"/>
</dbReference>
<reference evidence="2 3" key="1">
    <citation type="journal article" date="2018" name="Cell">
        <title>The Chara Genome: Secondary Complexity and Implications for Plant Terrestrialization.</title>
        <authorList>
            <person name="Nishiyama T."/>
            <person name="Sakayama H."/>
            <person name="Vries J.D."/>
            <person name="Buschmann H."/>
            <person name="Saint-Marcoux D."/>
            <person name="Ullrich K.K."/>
            <person name="Haas F.B."/>
            <person name="Vanderstraeten L."/>
            <person name="Becker D."/>
            <person name="Lang D."/>
            <person name="Vosolsobe S."/>
            <person name="Rombauts S."/>
            <person name="Wilhelmsson P.K.I."/>
            <person name="Janitza P."/>
            <person name="Kern R."/>
            <person name="Heyl A."/>
            <person name="Rumpler F."/>
            <person name="Villalobos L.I.A.C."/>
            <person name="Clay J.M."/>
            <person name="Skokan R."/>
            <person name="Toyoda A."/>
            <person name="Suzuki Y."/>
            <person name="Kagoshima H."/>
            <person name="Schijlen E."/>
            <person name="Tajeshwar N."/>
            <person name="Catarino B."/>
            <person name="Hetherington A.J."/>
            <person name="Saltykova A."/>
            <person name="Bonnot C."/>
            <person name="Breuninger H."/>
            <person name="Symeonidi A."/>
            <person name="Radhakrishnan G.V."/>
            <person name="Van Nieuwerburgh F."/>
            <person name="Deforce D."/>
            <person name="Chang C."/>
            <person name="Karol K.G."/>
            <person name="Hedrich R."/>
            <person name="Ulvskov P."/>
            <person name="Glockner G."/>
            <person name="Delwiche C.F."/>
            <person name="Petrasek J."/>
            <person name="Van de Peer Y."/>
            <person name="Friml J."/>
            <person name="Beilby M."/>
            <person name="Dolan L."/>
            <person name="Kohara Y."/>
            <person name="Sugano S."/>
            <person name="Fujiyama A."/>
            <person name="Delaux P.-M."/>
            <person name="Quint M."/>
            <person name="TheiBen G."/>
            <person name="Hagemann M."/>
            <person name="Harholt J."/>
            <person name="Dunand C."/>
            <person name="Zachgo S."/>
            <person name="Langdale J."/>
            <person name="Maumus F."/>
            <person name="Straeten D.V.D."/>
            <person name="Gould S.B."/>
            <person name="Rensing S.A."/>
        </authorList>
    </citation>
    <scope>NUCLEOTIDE SEQUENCE [LARGE SCALE GENOMIC DNA]</scope>
    <source>
        <strain evidence="2 3">S276</strain>
    </source>
</reference>
<comment type="caution">
    <text evidence="2">The sequence shown here is derived from an EMBL/GenBank/DDBJ whole genome shotgun (WGS) entry which is preliminary data.</text>
</comment>
<dbReference type="Proteomes" id="UP000265515">
    <property type="component" value="Unassembled WGS sequence"/>
</dbReference>